<feature type="non-terminal residue" evidence="9">
    <location>
        <position position="358"/>
    </location>
</feature>
<accession>A0A310SMG1</accession>
<dbReference type="OrthoDB" id="1930760at2759"/>
<dbReference type="PANTHER" id="PTHR46042">
    <property type="entry name" value="DIPHTHINE METHYLTRANSFERASE"/>
    <property type="match status" value="1"/>
</dbReference>
<feature type="repeat" description="WD" evidence="8">
    <location>
        <begin position="217"/>
        <end position="259"/>
    </location>
</feature>
<dbReference type="GO" id="GO:0005737">
    <property type="term" value="C:cytoplasm"/>
    <property type="evidence" value="ECO:0007669"/>
    <property type="project" value="TreeGrafter"/>
</dbReference>
<evidence type="ECO:0000256" key="3">
    <source>
        <dbReference type="ARBA" id="ARBA00022737"/>
    </source>
</evidence>
<organism evidence="9 10">
    <name type="scientific">Eufriesea mexicana</name>
    <dbReference type="NCBI Taxonomy" id="516756"/>
    <lineage>
        <taxon>Eukaryota</taxon>
        <taxon>Metazoa</taxon>
        <taxon>Ecdysozoa</taxon>
        <taxon>Arthropoda</taxon>
        <taxon>Hexapoda</taxon>
        <taxon>Insecta</taxon>
        <taxon>Pterygota</taxon>
        <taxon>Neoptera</taxon>
        <taxon>Endopterygota</taxon>
        <taxon>Hymenoptera</taxon>
        <taxon>Apocrita</taxon>
        <taxon>Aculeata</taxon>
        <taxon>Apoidea</taxon>
        <taxon>Anthophila</taxon>
        <taxon>Apidae</taxon>
        <taxon>Eufriesea</taxon>
    </lineage>
</organism>
<evidence type="ECO:0000256" key="2">
    <source>
        <dbReference type="ARBA" id="ARBA00022574"/>
    </source>
</evidence>
<dbReference type="InterPro" id="IPR036322">
    <property type="entry name" value="WD40_repeat_dom_sf"/>
</dbReference>
<evidence type="ECO:0000256" key="5">
    <source>
        <dbReference type="ARBA" id="ARBA00038092"/>
    </source>
</evidence>
<dbReference type="EMBL" id="KQ763581">
    <property type="protein sequence ID" value="OAD54958.1"/>
    <property type="molecule type" value="Genomic_DNA"/>
</dbReference>
<comment type="catalytic activity">
    <reaction evidence="7">
        <text>diphthine methyl ester-[translation elongation factor 2] + H2O = diphthine-[translation elongation factor 2] + methanol + H(+)</text>
        <dbReference type="Rhea" id="RHEA:42656"/>
        <dbReference type="Rhea" id="RHEA-COMP:10172"/>
        <dbReference type="Rhea" id="RHEA-COMP:10173"/>
        <dbReference type="ChEBI" id="CHEBI:15377"/>
        <dbReference type="ChEBI" id="CHEBI:15378"/>
        <dbReference type="ChEBI" id="CHEBI:17790"/>
        <dbReference type="ChEBI" id="CHEBI:79005"/>
        <dbReference type="ChEBI" id="CHEBI:82696"/>
        <dbReference type="EC" id="3.1.1.97"/>
    </reaction>
</comment>
<evidence type="ECO:0000256" key="6">
    <source>
        <dbReference type="ARBA" id="ARBA00039131"/>
    </source>
</evidence>
<name>A0A310SMG1_9HYME</name>
<evidence type="ECO:0000256" key="4">
    <source>
        <dbReference type="ARBA" id="ARBA00022801"/>
    </source>
</evidence>
<evidence type="ECO:0000313" key="10">
    <source>
        <dbReference type="Proteomes" id="UP000250275"/>
    </source>
</evidence>
<proteinExistence type="inferred from homology"/>
<dbReference type="Gene3D" id="2.130.10.10">
    <property type="entry name" value="YVTN repeat-like/Quinoprotein amine dehydrogenase"/>
    <property type="match status" value="1"/>
</dbReference>
<evidence type="ECO:0000256" key="8">
    <source>
        <dbReference type="PROSITE-ProRule" id="PRU00221"/>
    </source>
</evidence>
<comment type="pathway">
    <text evidence="1">Protein modification; peptidyl-diphthamide biosynthesis.</text>
</comment>
<evidence type="ECO:0000256" key="7">
    <source>
        <dbReference type="ARBA" id="ARBA00047551"/>
    </source>
</evidence>
<gene>
    <name evidence="9" type="ORF">WN48_05838</name>
</gene>
<dbReference type="PROSITE" id="PS00678">
    <property type="entry name" value="WD_REPEATS_1"/>
    <property type="match status" value="1"/>
</dbReference>
<reference evidence="9 10" key="1">
    <citation type="submission" date="2015-07" db="EMBL/GenBank/DDBJ databases">
        <title>The genome of Eufriesea mexicana.</title>
        <authorList>
            <person name="Pan H."/>
            <person name="Kapheim K."/>
        </authorList>
    </citation>
    <scope>NUCLEOTIDE SEQUENCE [LARGE SCALE GENOMIC DNA]</scope>
    <source>
        <strain evidence="9">0111107269</strain>
        <tissue evidence="9">Whole body</tissue>
    </source>
</reference>
<evidence type="ECO:0000256" key="1">
    <source>
        <dbReference type="ARBA" id="ARBA00005156"/>
    </source>
</evidence>
<dbReference type="Proteomes" id="UP000250275">
    <property type="component" value="Unassembled WGS sequence"/>
</dbReference>
<comment type="similarity">
    <text evidence="5">Belongs to the DPH7 family.</text>
</comment>
<dbReference type="SUPFAM" id="SSF50978">
    <property type="entry name" value="WD40 repeat-like"/>
    <property type="match status" value="1"/>
</dbReference>
<dbReference type="InterPro" id="IPR001680">
    <property type="entry name" value="WD40_rpt"/>
</dbReference>
<dbReference type="InterPro" id="IPR019775">
    <property type="entry name" value="WD40_repeat_CS"/>
</dbReference>
<dbReference type="InterPro" id="IPR015943">
    <property type="entry name" value="WD40/YVTN_repeat-like_dom_sf"/>
</dbReference>
<sequence length="358" mass="40825">MFRTLDTFDTELSADSVEWCPINSFNNIFVCGTYQLLEGHINSLSQKRLGAVYLFQVIQNGHLVLLQKLEVPAVLDMKWAHVTCQDKILLGVVNFLGYLQIYELKSDDKKMKLEILTQKRVTDEDNILALSLDWDTGGLKNINEFGAKIVVSDSKGCISLLELNESKLDKINSWSAHKYEAWITAFDYWNTNIIYSGGDDCIFQCIDSRTNTSTTSNKVHDAGVTSIHCNATKEYLLSSGSYDERVKLWDTRNFKQPISDINVNGGVWRLKWDPFKHKYLLIACMFSGFKVVDCEKIETPSIIGEYKEHESIAYGCDWSFLSSKEVSEQILEEEMQNVCLIGSCSFYDHILKLSALYL</sequence>
<dbReference type="SMART" id="SM00320">
    <property type="entry name" value="WD40"/>
    <property type="match status" value="2"/>
</dbReference>
<dbReference type="Pfam" id="PF00400">
    <property type="entry name" value="WD40"/>
    <property type="match status" value="1"/>
</dbReference>
<dbReference type="EC" id="3.1.1.97" evidence="6"/>
<dbReference type="AlphaFoldDB" id="A0A310SMG1"/>
<dbReference type="PANTHER" id="PTHR46042:SF1">
    <property type="entry name" value="DIPHTHINE METHYLTRANSFERASE"/>
    <property type="match status" value="1"/>
</dbReference>
<keyword evidence="10" id="KW-1185">Reference proteome</keyword>
<dbReference type="GO" id="GO:0017183">
    <property type="term" value="P:protein histidyl modification to diphthamide"/>
    <property type="evidence" value="ECO:0007669"/>
    <property type="project" value="TreeGrafter"/>
</dbReference>
<keyword evidence="4" id="KW-0378">Hydrolase</keyword>
<protein>
    <recommendedName>
        <fullName evidence="6">methylated diphthine methylhydrolase</fullName>
        <ecNumber evidence="6">3.1.1.97</ecNumber>
    </recommendedName>
</protein>
<evidence type="ECO:0000313" key="9">
    <source>
        <dbReference type="EMBL" id="OAD54958.1"/>
    </source>
</evidence>
<dbReference type="GO" id="GO:0061685">
    <property type="term" value="F:diphthine methylesterase activity"/>
    <property type="evidence" value="ECO:0007669"/>
    <property type="project" value="UniProtKB-EC"/>
</dbReference>
<dbReference type="InterPro" id="IPR052415">
    <property type="entry name" value="Diphthine_MTase"/>
</dbReference>
<dbReference type="PROSITE" id="PS50082">
    <property type="entry name" value="WD_REPEATS_2"/>
    <property type="match status" value="1"/>
</dbReference>
<keyword evidence="3" id="KW-0677">Repeat</keyword>
<keyword evidence="2 8" id="KW-0853">WD repeat</keyword>